<reference evidence="3" key="1">
    <citation type="submission" date="2022-11" db="UniProtKB">
        <authorList>
            <consortium name="WormBaseParasite"/>
        </authorList>
    </citation>
    <scope>IDENTIFICATION</scope>
</reference>
<accession>A0A915DIL7</accession>
<dbReference type="Pfam" id="PF08729">
    <property type="entry name" value="HUN"/>
    <property type="match status" value="1"/>
</dbReference>
<dbReference type="WBParaSite" id="jg19860">
    <property type="protein sequence ID" value="jg19860"/>
    <property type="gene ID" value="jg19860"/>
</dbReference>
<evidence type="ECO:0000313" key="2">
    <source>
        <dbReference type="Proteomes" id="UP000887574"/>
    </source>
</evidence>
<feature type="domain" description="Hpc2-related" evidence="1">
    <location>
        <begin position="95"/>
        <end position="123"/>
    </location>
</feature>
<proteinExistence type="predicted"/>
<protein>
    <submittedName>
        <fullName evidence="3">Hpc2-related domain-containing protein</fullName>
    </submittedName>
</protein>
<dbReference type="InterPro" id="IPR014840">
    <property type="entry name" value="HRD"/>
</dbReference>
<name>A0A915DIL7_9BILA</name>
<sequence>MASMLASIGVPKKKKLKQKRLTVIELNVFTPTPTRYASYDYDEIKQEFEMASEPDEDDPMVDHDALEIVKRLEAKYGTSSTSNKNQSNKKSKKIKYVQEDVMDKGIGYDLEDAFIDDSEAYDEWCLQP</sequence>
<keyword evidence="2" id="KW-1185">Reference proteome</keyword>
<evidence type="ECO:0000259" key="1">
    <source>
        <dbReference type="Pfam" id="PF08729"/>
    </source>
</evidence>
<dbReference type="AlphaFoldDB" id="A0A915DIL7"/>
<dbReference type="Proteomes" id="UP000887574">
    <property type="component" value="Unplaced"/>
</dbReference>
<organism evidence="2 3">
    <name type="scientific">Ditylenchus dipsaci</name>
    <dbReference type="NCBI Taxonomy" id="166011"/>
    <lineage>
        <taxon>Eukaryota</taxon>
        <taxon>Metazoa</taxon>
        <taxon>Ecdysozoa</taxon>
        <taxon>Nematoda</taxon>
        <taxon>Chromadorea</taxon>
        <taxon>Rhabditida</taxon>
        <taxon>Tylenchina</taxon>
        <taxon>Tylenchomorpha</taxon>
        <taxon>Sphaerularioidea</taxon>
        <taxon>Anguinidae</taxon>
        <taxon>Anguininae</taxon>
        <taxon>Ditylenchus</taxon>
    </lineage>
</organism>
<evidence type="ECO:0000313" key="3">
    <source>
        <dbReference type="WBParaSite" id="jg19860"/>
    </source>
</evidence>